<comment type="caution">
    <text evidence="2">The sequence shown here is derived from an EMBL/GenBank/DDBJ whole genome shotgun (WGS) entry which is preliminary data.</text>
</comment>
<dbReference type="AlphaFoldDB" id="A0AAE1TRI7"/>
<dbReference type="EMBL" id="JAWZYT010004155">
    <property type="protein sequence ID" value="KAK4295067.1"/>
    <property type="molecule type" value="Genomic_DNA"/>
</dbReference>
<accession>A0AAE1TRI7</accession>
<feature type="region of interest" description="Disordered" evidence="1">
    <location>
        <begin position="1"/>
        <end position="98"/>
    </location>
</feature>
<evidence type="ECO:0000256" key="1">
    <source>
        <dbReference type="SAM" id="MobiDB-lite"/>
    </source>
</evidence>
<name>A0AAE1TRI7_9EUCA</name>
<evidence type="ECO:0000313" key="2">
    <source>
        <dbReference type="EMBL" id="KAK4295067.1"/>
    </source>
</evidence>
<gene>
    <name evidence="2" type="ORF">Pmani_032344</name>
</gene>
<keyword evidence="3" id="KW-1185">Reference proteome</keyword>
<evidence type="ECO:0000313" key="3">
    <source>
        <dbReference type="Proteomes" id="UP001292094"/>
    </source>
</evidence>
<protein>
    <submittedName>
        <fullName evidence="2">Uncharacterized protein</fullName>
    </submittedName>
</protein>
<reference evidence="2" key="1">
    <citation type="submission" date="2023-11" db="EMBL/GenBank/DDBJ databases">
        <title>Genome assemblies of two species of porcelain crab, Petrolisthes cinctipes and Petrolisthes manimaculis (Anomura: Porcellanidae).</title>
        <authorList>
            <person name="Angst P."/>
        </authorList>
    </citation>
    <scope>NUCLEOTIDE SEQUENCE</scope>
    <source>
        <strain evidence="2">PB745_02</strain>
        <tissue evidence="2">Gill</tissue>
    </source>
</reference>
<organism evidence="2 3">
    <name type="scientific">Petrolisthes manimaculis</name>
    <dbReference type="NCBI Taxonomy" id="1843537"/>
    <lineage>
        <taxon>Eukaryota</taxon>
        <taxon>Metazoa</taxon>
        <taxon>Ecdysozoa</taxon>
        <taxon>Arthropoda</taxon>
        <taxon>Crustacea</taxon>
        <taxon>Multicrustacea</taxon>
        <taxon>Malacostraca</taxon>
        <taxon>Eumalacostraca</taxon>
        <taxon>Eucarida</taxon>
        <taxon>Decapoda</taxon>
        <taxon>Pleocyemata</taxon>
        <taxon>Anomura</taxon>
        <taxon>Galatheoidea</taxon>
        <taxon>Porcellanidae</taxon>
        <taxon>Petrolisthes</taxon>
    </lineage>
</organism>
<proteinExistence type="predicted"/>
<dbReference type="Proteomes" id="UP001292094">
    <property type="component" value="Unassembled WGS sequence"/>
</dbReference>
<sequence length="98" mass="10366">MPPSSSSYPPWRASFPPFSHRTSSGHPTEGPAGATMDHFDTSPPSLPQLPQDSATPGLSYPRTQLPQSPATLGPSYPRSQAIQAPATLGPSYPRSQLP</sequence>
<feature type="compositionally biased region" description="Polar residues" evidence="1">
    <location>
        <begin position="52"/>
        <end position="70"/>
    </location>
</feature>